<dbReference type="Proteomes" id="UP000293142">
    <property type="component" value="Unassembled WGS sequence"/>
</dbReference>
<dbReference type="InterPro" id="IPR036388">
    <property type="entry name" value="WH-like_DNA-bd_sf"/>
</dbReference>
<dbReference type="InterPro" id="IPR000600">
    <property type="entry name" value="ROK"/>
</dbReference>
<evidence type="ECO:0000313" key="6">
    <source>
        <dbReference type="Proteomes" id="UP000293142"/>
    </source>
</evidence>
<dbReference type="Gene3D" id="3.30.420.40">
    <property type="match status" value="2"/>
</dbReference>
<proteinExistence type="inferred from homology"/>
<name>A0A4Q9DK26_9BACL</name>
<organism evidence="5 6">
    <name type="scientific">Paenibacillus thalictri</name>
    <dbReference type="NCBI Taxonomy" id="2527873"/>
    <lineage>
        <taxon>Bacteria</taxon>
        <taxon>Bacillati</taxon>
        <taxon>Bacillota</taxon>
        <taxon>Bacilli</taxon>
        <taxon>Bacillales</taxon>
        <taxon>Paenibacillaceae</taxon>
        <taxon>Paenibacillus</taxon>
    </lineage>
</organism>
<keyword evidence="3" id="KW-0859">Xylose metabolism</keyword>
<protein>
    <submittedName>
        <fullName evidence="5">ROK family transcriptional regulator</fullName>
    </submittedName>
</protein>
<keyword evidence="4" id="KW-0238">DNA-binding</keyword>
<dbReference type="InterPro" id="IPR011991">
    <property type="entry name" value="ArsR-like_HTH"/>
</dbReference>
<dbReference type="AlphaFoldDB" id="A0A4Q9DK26"/>
<accession>A0A4Q9DK26</accession>
<dbReference type="CDD" id="cd00090">
    <property type="entry name" value="HTH_ARSR"/>
    <property type="match status" value="1"/>
</dbReference>
<comment type="similarity">
    <text evidence="2">Belongs to the ROK (NagC/XylR) family.</text>
</comment>
<dbReference type="InterPro" id="IPR036390">
    <property type="entry name" value="WH_DNA-bd_sf"/>
</dbReference>
<keyword evidence="3" id="KW-0119">Carbohydrate metabolism</keyword>
<comment type="function">
    <text evidence="1">Transcriptional repressor of xylose-utilizing enzymes.</text>
</comment>
<dbReference type="SUPFAM" id="SSF46785">
    <property type="entry name" value="Winged helix' DNA-binding domain"/>
    <property type="match status" value="1"/>
</dbReference>
<evidence type="ECO:0000313" key="5">
    <source>
        <dbReference type="EMBL" id="TBL73918.1"/>
    </source>
</evidence>
<evidence type="ECO:0000256" key="3">
    <source>
        <dbReference type="ARBA" id="ARBA00022629"/>
    </source>
</evidence>
<sequence>MLSRTRTGSTKFVKQLNRKDILQLLKQKSMSRADLAKETRLSRPCISALVDEMIQEGWIYEAGIGQSRGGRKPILLDFNSQAFAVAGAIFEGSELQLAIADLKGSILARYRTHLAQPNCGETALQELESGLKVLLKDSGTDKNKLLGIGVGLPGITQRRSGTISYAPSTGWMGLPVQKEIEERLGLPVIIDNDVNMMALGEYYEGVGAAFSNLVYMYVGTGIGAGIVLDGQLYRGSTEAAGEIGYMMIGAFGSRQFGDYGVFEQNYALPGIFQKTKKIYGDGVVDESESAVKQLAVRARNGDNKAEALLKDIFKHWTFGIANVLSVLNPELLILSGEMIHIHEEGLQEMMGQLASWVPVVPNIRKASLGQQAGIVGAVHCVLESVSDQMPLTII</sequence>
<gene>
    <name evidence="5" type="ORF">EYB31_25775</name>
</gene>
<keyword evidence="6" id="KW-1185">Reference proteome</keyword>
<comment type="caution">
    <text evidence="5">The sequence shown here is derived from an EMBL/GenBank/DDBJ whole genome shotgun (WGS) entry which is preliminary data.</text>
</comment>
<dbReference type="PANTHER" id="PTHR18964:SF149">
    <property type="entry name" value="BIFUNCTIONAL UDP-N-ACETYLGLUCOSAMINE 2-EPIMERASE_N-ACETYLMANNOSAMINE KINASE"/>
    <property type="match status" value="1"/>
</dbReference>
<dbReference type="SUPFAM" id="SSF53067">
    <property type="entry name" value="Actin-like ATPase domain"/>
    <property type="match status" value="1"/>
</dbReference>
<dbReference type="Gene3D" id="1.10.10.10">
    <property type="entry name" value="Winged helix-like DNA-binding domain superfamily/Winged helix DNA-binding domain"/>
    <property type="match status" value="1"/>
</dbReference>
<dbReference type="RefSeq" id="WP_131016324.1">
    <property type="nucleotide sequence ID" value="NZ_SIRE01000020.1"/>
</dbReference>
<evidence type="ECO:0000256" key="4">
    <source>
        <dbReference type="ARBA" id="ARBA00023125"/>
    </source>
</evidence>
<dbReference type="Pfam" id="PF00480">
    <property type="entry name" value="ROK"/>
    <property type="match status" value="1"/>
</dbReference>
<evidence type="ECO:0000256" key="1">
    <source>
        <dbReference type="ARBA" id="ARBA00002486"/>
    </source>
</evidence>
<dbReference type="OrthoDB" id="9796533at2"/>
<evidence type="ECO:0000256" key="2">
    <source>
        <dbReference type="ARBA" id="ARBA00006479"/>
    </source>
</evidence>
<dbReference type="PANTHER" id="PTHR18964">
    <property type="entry name" value="ROK (REPRESSOR, ORF, KINASE) FAMILY"/>
    <property type="match status" value="1"/>
</dbReference>
<dbReference type="GO" id="GO:0042732">
    <property type="term" value="P:D-xylose metabolic process"/>
    <property type="evidence" value="ECO:0007669"/>
    <property type="project" value="UniProtKB-KW"/>
</dbReference>
<dbReference type="GO" id="GO:0003677">
    <property type="term" value="F:DNA binding"/>
    <property type="evidence" value="ECO:0007669"/>
    <property type="project" value="UniProtKB-KW"/>
</dbReference>
<reference evidence="5 6" key="1">
    <citation type="submission" date="2019-02" db="EMBL/GenBank/DDBJ databases">
        <title>Paenibacillus sp. nov., isolated from surface-sterilized tissue of Thalictrum simplex L.</title>
        <authorList>
            <person name="Tuo L."/>
        </authorList>
    </citation>
    <scope>NUCLEOTIDE SEQUENCE [LARGE SCALE GENOMIC DNA]</scope>
    <source>
        <strain evidence="5 6">N2SHLJ1</strain>
    </source>
</reference>
<dbReference type="InterPro" id="IPR043129">
    <property type="entry name" value="ATPase_NBD"/>
</dbReference>
<dbReference type="EMBL" id="SIRE01000020">
    <property type="protein sequence ID" value="TBL73918.1"/>
    <property type="molecule type" value="Genomic_DNA"/>
</dbReference>